<evidence type="ECO:0000313" key="2">
    <source>
        <dbReference type="EMBL" id="GHG28921.1"/>
    </source>
</evidence>
<evidence type="ECO:0000256" key="1">
    <source>
        <dbReference type="SAM" id="MobiDB-lite"/>
    </source>
</evidence>
<dbReference type="Proteomes" id="UP000632849">
    <property type="component" value="Unassembled WGS sequence"/>
</dbReference>
<reference evidence="2" key="1">
    <citation type="journal article" date="2014" name="Int. J. Syst. Evol. Microbiol.">
        <title>Complete genome sequence of Corynebacterium casei LMG S-19264T (=DSM 44701T), isolated from a smear-ripened cheese.</title>
        <authorList>
            <consortium name="US DOE Joint Genome Institute (JGI-PGF)"/>
            <person name="Walter F."/>
            <person name="Albersmeier A."/>
            <person name="Kalinowski J."/>
            <person name="Ruckert C."/>
        </authorList>
    </citation>
    <scope>NUCLEOTIDE SEQUENCE</scope>
    <source>
        <strain evidence="2">JCM 4122</strain>
    </source>
</reference>
<name>A0A919ETN7_STRFL</name>
<accession>A0A919ETN7</accession>
<feature type="region of interest" description="Disordered" evidence="1">
    <location>
        <begin position="38"/>
        <end position="86"/>
    </location>
</feature>
<protein>
    <submittedName>
        <fullName evidence="2">Uncharacterized protein</fullName>
    </submittedName>
</protein>
<comment type="caution">
    <text evidence="2">The sequence shown here is derived from an EMBL/GenBank/DDBJ whole genome shotgun (WGS) entry which is preliminary data.</text>
</comment>
<sequence>MGLLICRPFTLAVLPSSDIVPLARAAVGWALLGGAAVPEEGAREGPHRDGSAPTLEHRPRAAPRARSGDDVKTRVPAGGNPPNTFR</sequence>
<gene>
    <name evidence="2" type="ORF">GCM10017667_77830</name>
</gene>
<proteinExistence type="predicted"/>
<reference evidence="2" key="2">
    <citation type="submission" date="2020-09" db="EMBL/GenBank/DDBJ databases">
        <authorList>
            <person name="Sun Q."/>
            <person name="Ohkuma M."/>
        </authorList>
    </citation>
    <scope>NUCLEOTIDE SEQUENCE</scope>
    <source>
        <strain evidence="2">JCM 4122</strain>
    </source>
</reference>
<feature type="compositionally biased region" description="Basic and acidic residues" evidence="1">
    <location>
        <begin position="40"/>
        <end position="59"/>
    </location>
</feature>
<evidence type="ECO:0000313" key="3">
    <source>
        <dbReference type="Proteomes" id="UP000632849"/>
    </source>
</evidence>
<keyword evidence="3" id="KW-1185">Reference proteome</keyword>
<dbReference type="EMBL" id="BNBE01000004">
    <property type="protein sequence ID" value="GHG28921.1"/>
    <property type="molecule type" value="Genomic_DNA"/>
</dbReference>
<dbReference type="AlphaFoldDB" id="A0A919ETN7"/>
<organism evidence="2 3">
    <name type="scientific">Streptomyces filamentosus</name>
    <name type="common">Streptomyces roseosporus</name>
    <dbReference type="NCBI Taxonomy" id="67294"/>
    <lineage>
        <taxon>Bacteria</taxon>
        <taxon>Bacillati</taxon>
        <taxon>Actinomycetota</taxon>
        <taxon>Actinomycetes</taxon>
        <taxon>Kitasatosporales</taxon>
        <taxon>Streptomycetaceae</taxon>
        <taxon>Streptomyces</taxon>
    </lineage>
</organism>